<protein>
    <submittedName>
        <fullName evidence="1">Uncharacterized protein</fullName>
    </submittedName>
</protein>
<evidence type="ECO:0000313" key="2">
    <source>
        <dbReference type="Proteomes" id="UP000294360"/>
    </source>
</evidence>
<organism evidence="1 2">
    <name type="scientific">Methylocella tundrae</name>
    <dbReference type="NCBI Taxonomy" id="227605"/>
    <lineage>
        <taxon>Bacteria</taxon>
        <taxon>Pseudomonadati</taxon>
        <taxon>Pseudomonadota</taxon>
        <taxon>Alphaproteobacteria</taxon>
        <taxon>Hyphomicrobiales</taxon>
        <taxon>Beijerinckiaceae</taxon>
        <taxon>Methylocella</taxon>
    </lineage>
</organism>
<accession>A0A4U8YX40</accession>
<dbReference type="EMBL" id="LR536450">
    <property type="protein sequence ID" value="VFU07916.1"/>
    <property type="molecule type" value="Genomic_DNA"/>
</dbReference>
<proteinExistence type="predicted"/>
<dbReference type="AlphaFoldDB" id="A0A4U8YX40"/>
<dbReference type="KEGG" id="mtun:MTUNDRAET4_1023"/>
<gene>
    <name evidence="1" type="ORF">MTUNDRAET4_1023</name>
</gene>
<dbReference type="Proteomes" id="UP000294360">
    <property type="component" value="Chromosome"/>
</dbReference>
<reference evidence="1 2" key="1">
    <citation type="submission" date="2019-03" db="EMBL/GenBank/DDBJ databases">
        <authorList>
            <person name="Kox A.R. M."/>
        </authorList>
    </citation>
    <scope>NUCLEOTIDE SEQUENCE [LARGE SCALE GENOMIC DNA]</scope>
    <source>
        <strain evidence="1">MTUNDRAET4 annotated genome</strain>
    </source>
</reference>
<evidence type="ECO:0000313" key="1">
    <source>
        <dbReference type="EMBL" id="VFU07916.1"/>
    </source>
</evidence>
<name>A0A4U8YX40_METTU</name>
<sequence>MIAAQPGFFVLTLMGIDEDMSILMSPIIGWLIEGENAFPLTSFGTRRSSTVLHPGGLIESENGWWSNAKDWVLDEMEEHPRYAGFLQNRDALEC</sequence>